<evidence type="ECO:0000256" key="3">
    <source>
        <dbReference type="ARBA" id="ARBA00022989"/>
    </source>
</evidence>
<keyword evidence="2" id="KW-0812">Transmembrane</keyword>
<dbReference type="InterPro" id="IPR013946">
    <property type="entry name" value="NCA2-like"/>
</dbReference>
<proteinExistence type="predicted"/>
<keyword evidence="4" id="KW-0496">Mitochondrion</keyword>
<dbReference type="OrthoDB" id="413313at2759"/>
<keyword evidence="5" id="KW-0472">Membrane</keyword>
<keyword evidence="3" id="KW-1133">Transmembrane helix</keyword>
<dbReference type="PANTHER" id="PTHR28234">
    <property type="entry name" value="NUCLEAR CONTROL OF ATPASE PROTEIN 2"/>
    <property type="match status" value="1"/>
</dbReference>
<protein>
    <submittedName>
        <fullName evidence="6">Uncharacterized protein</fullName>
    </submittedName>
</protein>
<dbReference type="EMBL" id="JAEPRD010000204">
    <property type="protein sequence ID" value="KAG2194134.1"/>
    <property type="molecule type" value="Genomic_DNA"/>
</dbReference>
<accession>A0A8H7QKV6</accession>
<organism evidence="6 7">
    <name type="scientific">Mucor saturninus</name>
    <dbReference type="NCBI Taxonomy" id="64648"/>
    <lineage>
        <taxon>Eukaryota</taxon>
        <taxon>Fungi</taxon>
        <taxon>Fungi incertae sedis</taxon>
        <taxon>Mucoromycota</taxon>
        <taxon>Mucoromycotina</taxon>
        <taxon>Mucoromycetes</taxon>
        <taxon>Mucorales</taxon>
        <taxon>Mucorineae</taxon>
        <taxon>Mucoraceae</taxon>
        <taxon>Mucor</taxon>
    </lineage>
</organism>
<dbReference type="GO" id="GO:0005741">
    <property type="term" value="C:mitochondrial outer membrane"/>
    <property type="evidence" value="ECO:0007669"/>
    <property type="project" value="TreeGrafter"/>
</dbReference>
<comment type="subcellular location">
    <subcellularLocation>
        <location evidence="1">Mitochondrion membrane</location>
        <topology evidence="1">Multi-pass membrane protein</topology>
    </subcellularLocation>
</comment>
<evidence type="ECO:0000256" key="5">
    <source>
        <dbReference type="ARBA" id="ARBA00023136"/>
    </source>
</evidence>
<evidence type="ECO:0000313" key="7">
    <source>
        <dbReference type="Proteomes" id="UP000603453"/>
    </source>
</evidence>
<reference evidence="6" key="1">
    <citation type="submission" date="2020-12" db="EMBL/GenBank/DDBJ databases">
        <title>Metabolic potential, ecology and presence of endohyphal bacteria is reflected in genomic diversity of Mucoromycotina.</title>
        <authorList>
            <person name="Muszewska A."/>
            <person name="Okrasinska A."/>
            <person name="Steczkiewicz K."/>
            <person name="Drgas O."/>
            <person name="Orlowska M."/>
            <person name="Perlinska-Lenart U."/>
            <person name="Aleksandrzak-Piekarczyk T."/>
            <person name="Szatraj K."/>
            <person name="Zielenkiewicz U."/>
            <person name="Pilsyk S."/>
            <person name="Malc E."/>
            <person name="Mieczkowski P."/>
            <person name="Kruszewska J.S."/>
            <person name="Biernat P."/>
            <person name="Pawlowska J."/>
        </authorList>
    </citation>
    <scope>NUCLEOTIDE SEQUENCE</scope>
    <source>
        <strain evidence="6">WA0000017839</strain>
    </source>
</reference>
<name>A0A8H7QKV6_9FUNG</name>
<sequence>MKIQYPSRNAVQGDLVQTLLIQVQKTKVDIDLAMVPLDKLLKSNEPNFAFLAEKYWSNHPKIAYFIGHGHGVDVLGLGLAQLQISVSLGIGHGFGHKFLFMNLQRNGNDLKSKQIIKDKKTMNLITEALTGTTNDYFVGNCEWDDGTRSDLVL</sequence>
<dbReference type="PANTHER" id="PTHR28234:SF1">
    <property type="entry name" value="NUCLEAR CONTROL OF ATPASE PROTEIN 2"/>
    <property type="match status" value="1"/>
</dbReference>
<evidence type="ECO:0000256" key="4">
    <source>
        <dbReference type="ARBA" id="ARBA00023128"/>
    </source>
</evidence>
<dbReference type="AlphaFoldDB" id="A0A8H7QKV6"/>
<comment type="caution">
    <text evidence="6">The sequence shown here is derived from an EMBL/GenBank/DDBJ whole genome shotgun (WGS) entry which is preliminary data.</text>
</comment>
<keyword evidence="7" id="KW-1185">Reference proteome</keyword>
<dbReference type="Pfam" id="PF08637">
    <property type="entry name" value="NCA2"/>
    <property type="match status" value="1"/>
</dbReference>
<gene>
    <name evidence="6" type="ORF">INT47_004204</name>
</gene>
<evidence type="ECO:0000313" key="6">
    <source>
        <dbReference type="EMBL" id="KAG2194134.1"/>
    </source>
</evidence>
<dbReference type="Proteomes" id="UP000603453">
    <property type="component" value="Unassembled WGS sequence"/>
</dbReference>
<evidence type="ECO:0000256" key="1">
    <source>
        <dbReference type="ARBA" id="ARBA00004225"/>
    </source>
</evidence>
<evidence type="ECO:0000256" key="2">
    <source>
        <dbReference type="ARBA" id="ARBA00022692"/>
    </source>
</evidence>